<keyword evidence="7" id="KW-1185">Reference proteome</keyword>
<proteinExistence type="predicted"/>
<dbReference type="PANTHER" id="PTHR10237:SF14">
    <property type="entry name" value="MYND-TYPE DOMAIN-CONTAINING PROTEIN"/>
    <property type="match status" value="1"/>
</dbReference>
<dbReference type="PROSITE" id="PS01360">
    <property type="entry name" value="ZF_MYND_1"/>
    <property type="match status" value="1"/>
</dbReference>
<reference evidence="6" key="1">
    <citation type="journal article" date="2022" name="bioRxiv">
        <title>Deciphering the potential niche of two novel black yeast fungi from a biological soil crust based on their genomes, phenotypes, and melanin regulation.</title>
        <authorList>
            <consortium name="DOE Joint Genome Institute"/>
            <person name="Carr E.C."/>
            <person name="Barton Q."/>
            <person name="Grambo S."/>
            <person name="Sullivan M."/>
            <person name="Renfro C.M."/>
            <person name="Kuo A."/>
            <person name="Pangilinan J."/>
            <person name="Lipzen A."/>
            <person name="Keymanesh K."/>
            <person name="Savage E."/>
            <person name="Barry K."/>
            <person name="Grigoriev I.V."/>
            <person name="Riekhof W.R."/>
            <person name="Harris S.S."/>
        </authorList>
    </citation>
    <scope>NUCLEOTIDE SEQUENCE</scope>
    <source>
        <strain evidence="6">JF 03-4F</strain>
    </source>
</reference>
<dbReference type="EMBL" id="MU404355">
    <property type="protein sequence ID" value="KAI1612183.1"/>
    <property type="molecule type" value="Genomic_DNA"/>
</dbReference>
<keyword evidence="2 4" id="KW-0863">Zinc-finger</keyword>
<organism evidence="6 7">
    <name type="scientific">Exophiala viscosa</name>
    <dbReference type="NCBI Taxonomy" id="2486360"/>
    <lineage>
        <taxon>Eukaryota</taxon>
        <taxon>Fungi</taxon>
        <taxon>Dikarya</taxon>
        <taxon>Ascomycota</taxon>
        <taxon>Pezizomycotina</taxon>
        <taxon>Eurotiomycetes</taxon>
        <taxon>Chaetothyriomycetidae</taxon>
        <taxon>Chaetothyriales</taxon>
        <taxon>Herpotrichiellaceae</taxon>
        <taxon>Exophiala</taxon>
    </lineage>
</organism>
<comment type="caution">
    <text evidence="6">The sequence shown here is derived from an EMBL/GenBank/DDBJ whole genome shotgun (WGS) entry which is preliminary data.</text>
</comment>
<evidence type="ECO:0000256" key="1">
    <source>
        <dbReference type="ARBA" id="ARBA00022723"/>
    </source>
</evidence>
<gene>
    <name evidence="6" type="ORF">EDD36DRAFT_277223</name>
</gene>
<dbReference type="Pfam" id="PF01753">
    <property type="entry name" value="zf-MYND"/>
    <property type="match status" value="1"/>
</dbReference>
<keyword evidence="1" id="KW-0479">Metal-binding</keyword>
<dbReference type="SUPFAM" id="SSF144232">
    <property type="entry name" value="HIT/MYND zinc finger-like"/>
    <property type="match status" value="1"/>
</dbReference>
<evidence type="ECO:0000256" key="2">
    <source>
        <dbReference type="ARBA" id="ARBA00022771"/>
    </source>
</evidence>
<evidence type="ECO:0000256" key="4">
    <source>
        <dbReference type="PROSITE-ProRule" id="PRU00134"/>
    </source>
</evidence>
<dbReference type="AlphaFoldDB" id="A0AAN6DVD5"/>
<evidence type="ECO:0000256" key="3">
    <source>
        <dbReference type="ARBA" id="ARBA00022833"/>
    </source>
</evidence>
<keyword evidence="3" id="KW-0862">Zinc</keyword>
<dbReference type="InterPro" id="IPR024119">
    <property type="entry name" value="TF_DEAF-1"/>
</dbReference>
<accession>A0AAN6DVD5</accession>
<evidence type="ECO:0000313" key="6">
    <source>
        <dbReference type="EMBL" id="KAI1612183.1"/>
    </source>
</evidence>
<dbReference type="PROSITE" id="PS50865">
    <property type="entry name" value="ZF_MYND_2"/>
    <property type="match status" value="1"/>
</dbReference>
<dbReference type="PANTHER" id="PTHR10237">
    <property type="entry name" value="DEFORMED EPIDERMAL AUTOREGULATORY FACTOR 1 HOMOLOG SUPPRESSIN"/>
    <property type="match status" value="1"/>
</dbReference>
<dbReference type="InterPro" id="IPR027974">
    <property type="entry name" value="DUF4470"/>
</dbReference>
<sequence>MAVPARIEPVTYFYATGNTPAVNLAQSLPPEKDGTCLLLGCGDVRNVLFTAYSRLPSGIGRLDITCCDILAETIARNALLYTLLIDDKEDNNAHLIWNIYYHTMVDQNALQLLRDQAKKLSGLTTSLETWHNSPYGNSIRFCDQGTFTRVIQLWKFYSLDPSHGPVFHSQQKRLQASFSKAQNLHTKLVGGKVNYSAVRSTAPCTMLAMEDRTLLSTEHWKTGLVLDNKKLVKASKYLNPMFGAIQETVTLHYATDPLLGFHLAPAFVSLAEGSPLRTEISEQSSARAVASAAFAEFQAWTKSFRRAQFVIRFVASDALAFCYVLQHHRIHQETQSANWYCDRTHYEQLVLDSEDYTPGGHAPTVFDIIDTSNLIDHLGPLNVLVAGVPLLHQSPYSALYTEILVLRDTSVAAYVETLLCGDLATVSAVLGISPCQYWTNTTTISSLMEILKDGFMKEIHKEPLTQSRLILMWKAGVLPVIKFDSDELARLMYRVYLQMFRDESWANMLSTSAAQLTRTQYAPYTRASIVELLKLVKSGKLVDFDKFIKAFCDNVAHDTVLNMGAHYIQELFMHLHMSGLFSASTYEPGLDGFMDLVNDSPLRTWKDLPATLCLTLVVPHSKLWLFQKKSPTDTGSPLCHVALQHTDGRQNFFPDLQLGFGKVRTTGVKHTGDFTVYVDSDEKEWQGKGPLIVSVVIPTWLALYDLDHSTKVAFALKSTPMTVAFTADLGMMLELHKSSLASDDVYLTTNPPNMAGRPPLPCDSKTAASQGITQAFGALAVGIHPTDQTTTVTFTASLENQATKVEKLNVHLDIVSPKARSLLRSKGTVNVQQMSPFRLRFNIGLNGFQQDVRLPMPFSMSGGKTRVARTSAYLEFIGTVASPTETMSRTDGMTPLSLTEGKPLLETLPYVSLDSLPILDIQKTENITKHNWMGMYLITMFSARERAERDRCQKMNITPDDGRISFKDSLFGMFMVSTGAARGSPKQDVFALCLKGVPAMQYLICVSSIRIDISSHSIVLDAALLPITKQNEHATANFLGARLQSNLQAIEIDENELAVWQHVLPAFAERCRDWQHRHFCEYDKAEASVPLSTERGEDALCSCGRGKFPKGYNQHILGWDKITQHCTRIAITPLFPVPFVEKVLDLAAITDKNQEPSEEEFDETTMANMLNGKKGCWNCGKEGVKLLKCGKCMVAEYCSKDCQRSAWKEKGHKQACQQITEFKHRQEEAGAR</sequence>
<feature type="domain" description="MYND-type" evidence="5">
    <location>
        <begin position="1176"/>
        <end position="1216"/>
    </location>
</feature>
<dbReference type="GO" id="GO:0000981">
    <property type="term" value="F:DNA-binding transcription factor activity, RNA polymerase II-specific"/>
    <property type="evidence" value="ECO:0007669"/>
    <property type="project" value="TreeGrafter"/>
</dbReference>
<dbReference type="Proteomes" id="UP001203852">
    <property type="component" value="Unassembled WGS sequence"/>
</dbReference>
<protein>
    <recommendedName>
        <fullName evidence="5">MYND-type domain-containing protein</fullName>
    </recommendedName>
</protein>
<name>A0AAN6DVD5_9EURO</name>
<dbReference type="Pfam" id="PF14737">
    <property type="entry name" value="DUF4470"/>
    <property type="match status" value="1"/>
</dbReference>
<evidence type="ECO:0000313" key="7">
    <source>
        <dbReference type="Proteomes" id="UP001203852"/>
    </source>
</evidence>
<evidence type="ECO:0000259" key="5">
    <source>
        <dbReference type="PROSITE" id="PS50865"/>
    </source>
</evidence>
<dbReference type="GO" id="GO:0005634">
    <property type="term" value="C:nucleus"/>
    <property type="evidence" value="ECO:0007669"/>
    <property type="project" value="TreeGrafter"/>
</dbReference>
<dbReference type="GO" id="GO:0008270">
    <property type="term" value="F:zinc ion binding"/>
    <property type="evidence" value="ECO:0007669"/>
    <property type="project" value="UniProtKB-KW"/>
</dbReference>
<dbReference type="Gene3D" id="6.10.140.2220">
    <property type="match status" value="1"/>
</dbReference>
<dbReference type="InterPro" id="IPR002893">
    <property type="entry name" value="Znf_MYND"/>
</dbReference>